<gene>
    <name evidence="1" type="ORF">HPB47_007445</name>
</gene>
<keyword evidence="2" id="KW-1185">Reference proteome</keyword>
<name>A0AC60P7J8_IXOPE</name>
<accession>A0AC60P7J8</accession>
<evidence type="ECO:0000313" key="2">
    <source>
        <dbReference type="Proteomes" id="UP000805193"/>
    </source>
</evidence>
<dbReference type="Proteomes" id="UP000805193">
    <property type="component" value="Unassembled WGS sequence"/>
</dbReference>
<organism evidence="1 2">
    <name type="scientific">Ixodes persulcatus</name>
    <name type="common">Taiga tick</name>
    <dbReference type="NCBI Taxonomy" id="34615"/>
    <lineage>
        <taxon>Eukaryota</taxon>
        <taxon>Metazoa</taxon>
        <taxon>Ecdysozoa</taxon>
        <taxon>Arthropoda</taxon>
        <taxon>Chelicerata</taxon>
        <taxon>Arachnida</taxon>
        <taxon>Acari</taxon>
        <taxon>Parasitiformes</taxon>
        <taxon>Ixodida</taxon>
        <taxon>Ixodoidea</taxon>
        <taxon>Ixodidae</taxon>
        <taxon>Ixodinae</taxon>
        <taxon>Ixodes</taxon>
    </lineage>
</organism>
<dbReference type="EMBL" id="JABSTQ010011075">
    <property type="protein sequence ID" value="KAG0415385.1"/>
    <property type="molecule type" value="Genomic_DNA"/>
</dbReference>
<reference evidence="1 2" key="1">
    <citation type="journal article" date="2020" name="Cell">
        <title>Large-Scale Comparative Analyses of Tick Genomes Elucidate Their Genetic Diversity and Vector Capacities.</title>
        <authorList>
            <consortium name="Tick Genome and Microbiome Consortium (TIGMIC)"/>
            <person name="Jia N."/>
            <person name="Wang J."/>
            <person name="Shi W."/>
            <person name="Du L."/>
            <person name="Sun Y."/>
            <person name="Zhan W."/>
            <person name="Jiang J.F."/>
            <person name="Wang Q."/>
            <person name="Zhang B."/>
            <person name="Ji P."/>
            <person name="Bell-Sakyi L."/>
            <person name="Cui X.M."/>
            <person name="Yuan T.T."/>
            <person name="Jiang B.G."/>
            <person name="Yang W.F."/>
            <person name="Lam T.T."/>
            <person name="Chang Q.C."/>
            <person name="Ding S.J."/>
            <person name="Wang X.J."/>
            <person name="Zhu J.G."/>
            <person name="Ruan X.D."/>
            <person name="Zhao L."/>
            <person name="Wei J.T."/>
            <person name="Ye R.Z."/>
            <person name="Que T.C."/>
            <person name="Du C.H."/>
            <person name="Zhou Y.H."/>
            <person name="Cheng J.X."/>
            <person name="Dai P.F."/>
            <person name="Guo W.B."/>
            <person name="Han X.H."/>
            <person name="Huang E.J."/>
            <person name="Li L.F."/>
            <person name="Wei W."/>
            <person name="Gao Y.C."/>
            <person name="Liu J.Z."/>
            <person name="Shao H.Z."/>
            <person name="Wang X."/>
            <person name="Wang C.C."/>
            <person name="Yang T.C."/>
            <person name="Huo Q.B."/>
            <person name="Li W."/>
            <person name="Chen H.Y."/>
            <person name="Chen S.E."/>
            <person name="Zhou L.G."/>
            <person name="Ni X.B."/>
            <person name="Tian J.H."/>
            <person name="Sheng Y."/>
            <person name="Liu T."/>
            <person name="Pan Y.S."/>
            <person name="Xia L.Y."/>
            <person name="Li J."/>
            <person name="Zhao F."/>
            <person name="Cao W.C."/>
        </authorList>
    </citation>
    <scope>NUCLEOTIDE SEQUENCE [LARGE SCALE GENOMIC DNA]</scope>
    <source>
        <strain evidence="1">Iper-2018</strain>
    </source>
</reference>
<protein>
    <submittedName>
        <fullName evidence="1">Uncharacterized protein</fullName>
    </submittedName>
</protein>
<sequence length="253" mass="27691">MARIKTECNHLEEMIALLEAAEDAQNGAEMWKDEVSLQREGPQKRKASELTGNSDGACPLVTENDKMKSKGGFCGDSELHLKPGAEAEASALARGEDAEVMMRPMVVLKKAQQSTGSAKVMTSRCFVALVLVLLVCAEAVTIDKDGGYENVIVAIGKDVTYQKDIIVNLKALFRKASAFLLAATKGKFYFKEVIISVPSSWPPMGSKKVWEDLFNQADVQVASGLKEPDTLNPSRSFPEDFNPVQLPFEFVRT</sequence>
<proteinExistence type="predicted"/>
<comment type="caution">
    <text evidence="1">The sequence shown here is derived from an EMBL/GenBank/DDBJ whole genome shotgun (WGS) entry which is preliminary data.</text>
</comment>
<evidence type="ECO:0000313" key="1">
    <source>
        <dbReference type="EMBL" id="KAG0415385.1"/>
    </source>
</evidence>